<dbReference type="GO" id="GO:0009276">
    <property type="term" value="C:Gram-negative-bacterium-type cell wall"/>
    <property type="evidence" value="ECO:0007669"/>
    <property type="project" value="InterPro"/>
</dbReference>
<accession>A0A444JUH8</accession>
<feature type="transmembrane region" description="Helical" evidence="12">
    <location>
        <begin position="318"/>
        <end position="338"/>
    </location>
</feature>
<keyword evidence="6 12" id="KW-0812">Transmembrane</keyword>
<dbReference type="EC" id="2.7.8.33" evidence="12"/>
<evidence type="ECO:0000256" key="4">
    <source>
        <dbReference type="ARBA" id="ARBA00022676"/>
    </source>
</evidence>
<feature type="binding site" evidence="13">
    <location>
        <position position="149"/>
    </location>
    <ligand>
        <name>Mg(2+)</name>
        <dbReference type="ChEBI" id="CHEBI:18420"/>
    </ligand>
</feature>
<dbReference type="CDD" id="cd06853">
    <property type="entry name" value="GT_WecA_like"/>
    <property type="match status" value="1"/>
</dbReference>
<dbReference type="EMBL" id="RJLM01000001">
    <property type="protein sequence ID" value="RWX56628.1"/>
    <property type="molecule type" value="Genomic_DNA"/>
</dbReference>
<evidence type="ECO:0000256" key="6">
    <source>
        <dbReference type="ARBA" id="ARBA00022692"/>
    </source>
</evidence>
<feature type="transmembrane region" description="Helical" evidence="12">
    <location>
        <begin position="6"/>
        <end position="23"/>
    </location>
</feature>
<keyword evidence="9 12" id="KW-1133">Transmembrane helix</keyword>
<comment type="function">
    <text evidence="12">Catalyzes the transfer of the GlcNAc-1-phosphate moiety from UDP-GlcNAc onto the carrier lipid undecaprenyl phosphate (C55-P), yielding GlcNAc-pyrophosphoryl-undecaprenyl (GlcNAc-PP-C55).</text>
</comment>
<feature type="transmembrane region" description="Helical" evidence="12">
    <location>
        <begin position="292"/>
        <end position="312"/>
    </location>
</feature>
<dbReference type="RefSeq" id="WP_128781950.1">
    <property type="nucleotide sequence ID" value="NZ_RJLM01000001.1"/>
</dbReference>
<dbReference type="InterPro" id="IPR000715">
    <property type="entry name" value="Glycosyl_transferase_4"/>
</dbReference>
<dbReference type="GO" id="GO:0000287">
    <property type="term" value="F:magnesium ion binding"/>
    <property type="evidence" value="ECO:0007669"/>
    <property type="project" value="InterPro"/>
</dbReference>
<dbReference type="GO" id="GO:0071555">
    <property type="term" value="P:cell wall organization"/>
    <property type="evidence" value="ECO:0007669"/>
    <property type="project" value="TreeGrafter"/>
</dbReference>
<organism evidence="14 15">
    <name type="scientific">Photobacterium chitinilyticum</name>
    <dbReference type="NCBI Taxonomy" id="2485123"/>
    <lineage>
        <taxon>Bacteria</taxon>
        <taxon>Pseudomonadati</taxon>
        <taxon>Pseudomonadota</taxon>
        <taxon>Gammaproteobacteria</taxon>
        <taxon>Vibrionales</taxon>
        <taxon>Vibrionaceae</taxon>
        <taxon>Photobacterium</taxon>
    </lineage>
</organism>
<dbReference type="PANTHER" id="PTHR22926:SF3">
    <property type="entry name" value="UNDECAPRENYL-PHOSPHATE ALPHA-N-ACETYLGLUCOSAMINYL 1-PHOSPHATE TRANSFERASE"/>
    <property type="match status" value="1"/>
</dbReference>
<feature type="transmembrane region" description="Helical" evidence="12">
    <location>
        <begin position="68"/>
        <end position="84"/>
    </location>
</feature>
<keyword evidence="8 12" id="KW-0448">Lipopolysaccharide biosynthesis</keyword>
<evidence type="ECO:0000256" key="1">
    <source>
        <dbReference type="ARBA" id="ARBA00004651"/>
    </source>
</evidence>
<keyword evidence="11 12" id="KW-0464">Manganese</keyword>
<evidence type="ECO:0000256" key="5">
    <source>
        <dbReference type="ARBA" id="ARBA00022679"/>
    </source>
</evidence>
<dbReference type="GO" id="GO:0030145">
    <property type="term" value="F:manganese ion binding"/>
    <property type="evidence" value="ECO:0007669"/>
    <property type="project" value="InterPro"/>
</dbReference>
<sequence length="366" mass="40420">MDSGLALIFIFSFTSLFALRKVAKKVQLVDIPSGRKQHQGAIPLIGGIAIFFTVTLALLVTPDLARNSNLYLFCASVLVVTGAIDDKYDISFKARLIIQVLMSIIMIKFGSLYLASLGDLFGFGNLTLNTPLSYIITTLAVLGAINAFNMVDGIDGLLGGLATVTFSSLGYLFWLDHQLDLYNFCFVIVIATVPYVMLNLGFPLGQRFKVFMGDAGSVFIGFTVIWLLVNGTQGENTPLRPVTALWLIALPLMDMATIMIRRVRKGQSPFKPDREHLHHICQRIGLSQRMTLLAICGLASLLAYIGILGEQAEISESIMFGAFLMLFVTYYLSITYIWRITAFLRKFNNSLTALNIKKEKSNNSAP</sequence>
<dbReference type="GO" id="GO:0044038">
    <property type="term" value="P:cell wall macromolecule biosynthetic process"/>
    <property type="evidence" value="ECO:0007669"/>
    <property type="project" value="TreeGrafter"/>
</dbReference>
<feature type="transmembrane region" description="Helical" evidence="12">
    <location>
        <begin position="181"/>
        <end position="198"/>
    </location>
</feature>
<evidence type="ECO:0000256" key="7">
    <source>
        <dbReference type="ARBA" id="ARBA00022842"/>
    </source>
</evidence>
<keyword evidence="5 12" id="KW-0808">Transferase</keyword>
<keyword evidence="2 12" id="KW-1003">Cell membrane</keyword>
<dbReference type="OrthoDB" id="9783652at2"/>
<evidence type="ECO:0000256" key="11">
    <source>
        <dbReference type="ARBA" id="ARBA00023211"/>
    </source>
</evidence>
<comment type="catalytic activity">
    <reaction evidence="12">
        <text>di-trans,octa-cis-undecaprenyl phosphate + UDP-N-acetyl-alpha-D-glucosamine = N-acetyl-alpha-D-glucosaminyl-di-trans,octa-cis-undecaprenyl diphosphate + UMP</text>
        <dbReference type="Rhea" id="RHEA:28090"/>
        <dbReference type="ChEBI" id="CHEBI:57705"/>
        <dbReference type="ChEBI" id="CHEBI:57865"/>
        <dbReference type="ChEBI" id="CHEBI:60392"/>
        <dbReference type="ChEBI" id="CHEBI:62959"/>
        <dbReference type="EC" id="2.7.8.33"/>
    </reaction>
</comment>
<dbReference type="GO" id="GO:0005886">
    <property type="term" value="C:plasma membrane"/>
    <property type="evidence" value="ECO:0007669"/>
    <property type="project" value="UniProtKB-SubCell"/>
</dbReference>
<dbReference type="Proteomes" id="UP000287563">
    <property type="component" value="Unassembled WGS sequence"/>
</dbReference>
<dbReference type="Pfam" id="PF00953">
    <property type="entry name" value="Glycos_transf_4"/>
    <property type="match status" value="1"/>
</dbReference>
<dbReference type="UniPathway" id="UPA00281"/>
<keyword evidence="13" id="KW-0479">Metal-binding</keyword>
<reference evidence="14 15" key="1">
    <citation type="submission" date="2018-11" db="EMBL/GenBank/DDBJ databases">
        <title>Photobacterium sp. BEI247 sp. nov., a marine bacterium isolated from Yongle Blue Hole in the South China Sea.</title>
        <authorList>
            <person name="Wang X."/>
        </authorList>
    </citation>
    <scope>NUCLEOTIDE SEQUENCE [LARGE SCALE GENOMIC DNA]</scope>
    <source>
        <strain evidence="15">BEI247</strain>
    </source>
</reference>
<keyword evidence="10 12" id="KW-0472">Membrane</keyword>
<keyword evidence="3 12" id="KW-0997">Cell inner membrane</keyword>
<dbReference type="NCBIfam" id="TIGR02380">
    <property type="entry name" value="ECA_wecA"/>
    <property type="match status" value="1"/>
</dbReference>
<feature type="transmembrane region" description="Helical" evidence="12">
    <location>
        <begin position="156"/>
        <end position="175"/>
    </location>
</feature>
<keyword evidence="4 12" id="KW-0328">Glycosyltransferase</keyword>
<evidence type="ECO:0000256" key="2">
    <source>
        <dbReference type="ARBA" id="ARBA00022475"/>
    </source>
</evidence>
<feature type="transmembrane region" description="Helical" evidence="12">
    <location>
        <begin position="241"/>
        <end position="260"/>
    </location>
</feature>
<dbReference type="AlphaFoldDB" id="A0A444JUH8"/>
<comment type="similarity">
    <text evidence="12">Belongs to the glycosyltransferase 4 family. WecA subfamily.</text>
</comment>
<comment type="subcellular location">
    <subcellularLocation>
        <location evidence="12">Cell inner membrane</location>
        <topology evidence="12">Multi-pass membrane protein</topology>
    </subcellularLocation>
    <subcellularLocation>
        <location evidence="1">Cell membrane</location>
        <topology evidence="1">Multi-pass membrane protein</topology>
    </subcellularLocation>
</comment>
<dbReference type="GO" id="GO:0016757">
    <property type="term" value="F:glycosyltransferase activity"/>
    <property type="evidence" value="ECO:0007669"/>
    <property type="project" value="UniProtKB-KW"/>
</dbReference>
<dbReference type="HAMAP" id="MF_02030">
    <property type="entry name" value="WecA_Gammaproteo"/>
    <property type="match status" value="1"/>
</dbReference>
<evidence type="ECO:0000256" key="3">
    <source>
        <dbReference type="ARBA" id="ARBA00022519"/>
    </source>
</evidence>
<proteinExistence type="inferred from homology"/>
<comment type="cofactor">
    <cofactor evidence="12 13">
        <name>Mg(2+)</name>
        <dbReference type="ChEBI" id="CHEBI:18420"/>
    </cofactor>
</comment>
<comment type="cofactor">
    <cofactor evidence="12">
        <name>Mn(2+)</name>
        <dbReference type="ChEBI" id="CHEBI:29035"/>
    </cofactor>
</comment>
<feature type="transmembrane region" description="Helical" evidence="12">
    <location>
        <begin position="131"/>
        <end position="149"/>
    </location>
</feature>
<feature type="transmembrane region" description="Helical" evidence="12">
    <location>
        <begin position="96"/>
        <end position="116"/>
    </location>
</feature>
<protein>
    <recommendedName>
        <fullName evidence="12">Undecaprenyl-phosphate alpha-N-acetylglucosaminyl 1-phosphate transferase</fullName>
        <ecNumber evidence="12">2.7.8.33</ecNumber>
    </recommendedName>
    <alternativeName>
        <fullName evidence="12">UDP-GlcNAc:undecaprenyl-phosphate GlcNAc-1-phosphate transferase</fullName>
    </alternativeName>
    <alternativeName>
        <fullName evidence="12">Undecaprenyl-phosphate GlcNAc-1-phosphate transferase</fullName>
    </alternativeName>
</protein>
<evidence type="ECO:0000256" key="10">
    <source>
        <dbReference type="ARBA" id="ARBA00023136"/>
    </source>
</evidence>
<evidence type="ECO:0000256" key="9">
    <source>
        <dbReference type="ARBA" id="ARBA00022989"/>
    </source>
</evidence>
<feature type="binding site" evidence="13">
    <location>
        <position position="214"/>
    </location>
    <ligand>
        <name>Mg(2+)</name>
        <dbReference type="ChEBI" id="CHEBI:18420"/>
    </ligand>
</feature>
<feature type="transmembrane region" description="Helical" evidence="12">
    <location>
        <begin position="210"/>
        <end position="229"/>
    </location>
</feature>
<keyword evidence="7 12" id="KW-0460">Magnesium</keyword>
<evidence type="ECO:0000256" key="12">
    <source>
        <dbReference type="HAMAP-Rule" id="MF_02030"/>
    </source>
</evidence>
<evidence type="ECO:0000256" key="13">
    <source>
        <dbReference type="PIRSR" id="PIRSR600715-1"/>
    </source>
</evidence>
<keyword evidence="15" id="KW-1185">Reference proteome</keyword>
<dbReference type="PANTHER" id="PTHR22926">
    <property type="entry name" value="PHOSPHO-N-ACETYLMURAMOYL-PENTAPEPTIDE-TRANSFERASE"/>
    <property type="match status" value="1"/>
</dbReference>
<name>A0A444JUH8_9GAMM</name>
<feature type="transmembrane region" description="Helical" evidence="12">
    <location>
        <begin position="44"/>
        <end position="62"/>
    </location>
</feature>
<evidence type="ECO:0000256" key="8">
    <source>
        <dbReference type="ARBA" id="ARBA00022985"/>
    </source>
</evidence>
<dbReference type="InterPro" id="IPR012750">
    <property type="entry name" value="ECA_WecA-rel"/>
</dbReference>
<comment type="caution">
    <text evidence="14">The sequence shown here is derived from an EMBL/GenBank/DDBJ whole genome shotgun (WGS) entry which is preliminary data.</text>
</comment>
<comment type="pathway">
    <text evidence="12">Bacterial outer membrane biogenesis; LPS O-antigen biosynthesis.</text>
</comment>
<evidence type="ECO:0000313" key="15">
    <source>
        <dbReference type="Proteomes" id="UP000287563"/>
    </source>
</evidence>
<dbReference type="GO" id="GO:0009243">
    <property type="term" value="P:O antigen biosynthetic process"/>
    <property type="evidence" value="ECO:0007669"/>
    <property type="project" value="UniProtKB-UniRule"/>
</dbReference>
<evidence type="ECO:0000313" key="14">
    <source>
        <dbReference type="EMBL" id="RWX56628.1"/>
    </source>
</evidence>
<gene>
    <name evidence="12 14" type="primary">wecA</name>
    <name evidence="14" type="ORF">EDI28_00835</name>
</gene>
<dbReference type="GO" id="GO:0036380">
    <property type="term" value="F:UDP-N-acetylglucosamine-undecaprenyl-phosphate N-acetylglucosaminephosphotransferase activity"/>
    <property type="evidence" value="ECO:0007669"/>
    <property type="project" value="UniProtKB-UniRule"/>
</dbReference>